<keyword evidence="1" id="KW-0812">Transmembrane</keyword>
<organism evidence="2 3">
    <name type="scientific">Flavobacterium bomense</name>
    <dbReference type="NCBI Taxonomy" id="2497483"/>
    <lineage>
        <taxon>Bacteria</taxon>
        <taxon>Pseudomonadati</taxon>
        <taxon>Bacteroidota</taxon>
        <taxon>Flavobacteriia</taxon>
        <taxon>Flavobacteriales</taxon>
        <taxon>Flavobacteriaceae</taxon>
        <taxon>Flavobacterium</taxon>
    </lineage>
</organism>
<keyword evidence="1" id="KW-1133">Transmembrane helix</keyword>
<proteinExistence type="predicted"/>
<dbReference type="InterPro" id="IPR025982">
    <property type="entry name" value="SieB"/>
</dbReference>
<comment type="caution">
    <text evidence="2">The sequence shown here is derived from an EMBL/GenBank/DDBJ whole genome shotgun (WGS) entry which is preliminary data.</text>
</comment>
<dbReference type="AlphaFoldDB" id="A0A432CMA3"/>
<name>A0A432CMA3_9FLAO</name>
<feature type="transmembrane region" description="Helical" evidence="1">
    <location>
        <begin position="17"/>
        <end position="36"/>
    </location>
</feature>
<evidence type="ECO:0008006" key="4">
    <source>
        <dbReference type="Google" id="ProtNLM"/>
    </source>
</evidence>
<protein>
    <recommendedName>
        <fullName evidence="4">Superinfection exclusion protein B</fullName>
    </recommendedName>
</protein>
<dbReference type="Pfam" id="PF14163">
    <property type="entry name" value="SieB"/>
    <property type="match status" value="1"/>
</dbReference>
<keyword evidence="3" id="KW-1185">Reference proteome</keyword>
<keyword evidence="1" id="KW-0472">Membrane</keyword>
<feature type="transmembrane region" description="Helical" evidence="1">
    <location>
        <begin position="48"/>
        <end position="71"/>
    </location>
</feature>
<reference evidence="2 3" key="1">
    <citation type="submission" date="2018-12" db="EMBL/GenBank/DDBJ databases">
        <title>Flavobacterium sp. nov., isolated from glacier ice.</title>
        <authorList>
            <person name="Liu Q."/>
            <person name="Xin Y.-H."/>
        </authorList>
    </citation>
    <scope>NUCLEOTIDE SEQUENCE [LARGE SCALE GENOMIC DNA]</scope>
    <source>
        <strain evidence="2 3">RB1N8</strain>
    </source>
</reference>
<evidence type="ECO:0000313" key="2">
    <source>
        <dbReference type="EMBL" id="RTZ04603.1"/>
    </source>
</evidence>
<evidence type="ECO:0000256" key="1">
    <source>
        <dbReference type="SAM" id="Phobius"/>
    </source>
</evidence>
<evidence type="ECO:0000313" key="3">
    <source>
        <dbReference type="Proteomes" id="UP000280825"/>
    </source>
</evidence>
<gene>
    <name evidence="2" type="ORF">EKL98_08620</name>
</gene>
<dbReference type="Proteomes" id="UP000280825">
    <property type="component" value="Unassembled WGS sequence"/>
</dbReference>
<accession>A0A432CMA3</accession>
<sequence length="193" mass="22504">MDFFKSFFDVTKLPTKIFLVVSIVTGVFIFSGSEILKKLHLDKFQTYEGFVGLAFLFSTVLVIVNLIIWIFNKLHFEYKVIKLKSEYKQAIEDLDFHEKAVLREFCIRKQSSINVPIDDPIISGMLNKNILKMNNQINGSAIGTGMNFPVSMSKYVEKILKPEHINLKQTPTEEEISFVWENRPEWANRSRRY</sequence>
<dbReference type="RefSeq" id="WP_126562055.1">
    <property type="nucleotide sequence ID" value="NZ_RYDJ01000008.1"/>
</dbReference>
<dbReference type="EMBL" id="RYDJ01000008">
    <property type="protein sequence ID" value="RTZ04603.1"/>
    <property type="molecule type" value="Genomic_DNA"/>
</dbReference>